<dbReference type="EMBL" id="JACCBJ010000001">
    <property type="protein sequence ID" value="NYD73161.1"/>
    <property type="molecule type" value="Genomic_DNA"/>
</dbReference>
<accession>A0A852SWS9</accession>
<keyword evidence="2" id="KW-0436">Ligase</keyword>
<dbReference type="AlphaFoldDB" id="A0A852SWS9"/>
<dbReference type="RefSeq" id="WP_179454647.1">
    <property type="nucleotide sequence ID" value="NZ_BAAAPX010000001.1"/>
</dbReference>
<evidence type="ECO:0000259" key="1">
    <source>
        <dbReference type="Pfam" id="PF13619"/>
    </source>
</evidence>
<keyword evidence="2" id="KW-0030">Aminoacyl-tRNA synthetase</keyword>
<keyword evidence="3" id="KW-1185">Reference proteome</keyword>
<proteinExistence type="predicted"/>
<reference evidence="2 3" key="1">
    <citation type="submission" date="2020-07" db="EMBL/GenBank/DDBJ databases">
        <title>Sequencing the genomes of 1000 actinobacteria strains.</title>
        <authorList>
            <person name="Klenk H.-P."/>
        </authorList>
    </citation>
    <scope>NUCLEOTIDE SEQUENCE [LARGE SCALE GENOMIC DNA]</scope>
    <source>
        <strain evidence="2 3">DSM 23871</strain>
    </source>
</reference>
<sequence length="75" mass="8505">MEREAFDSSVIAAAGYDPSVRTLEIEFVSGEVYRYFLVPARVWRELRAAGSAGSYFNAEVRDHYPEEWMPGAATR</sequence>
<feature type="domain" description="KTSC" evidence="1">
    <location>
        <begin position="7"/>
        <end position="64"/>
    </location>
</feature>
<gene>
    <name evidence="2" type="ORF">BJ963_000680</name>
</gene>
<dbReference type="Pfam" id="PF13619">
    <property type="entry name" value="KTSC"/>
    <property type="match status" value="1"/>
</dbReference>
<dbReference type="InterPro" id="IPR025309">
    <property type="entry name" value="KTSC_dom"/>
</dbReference>
<dbReference type="GO" id="GO:0004824">
    <property type="term" value="F:lysine-tRNA ligase activity"/>
    <property type="evidence" value="ECO:0007669"/>
    <property type="project" value="UniProtKB-EC"/>
</dbReference>
<comment type="caution">
    <text evidence="2">The sequence shown here is derived from an EMBL/GenBank/DDBJ whole genome shotgun (WGS) entry which is preliminary data.</text>
</comment>
<name>A0A852SWS9_9MICO</name>
<dbReference type="EC" id="6.1.1.6" evidence="2"/>
<evidence type="ECO:0000313" key="3">
    <source>
        <dbReference type="Proteomes" id="UP000589620"/>
    </source>
</evidence>
<dbReference type="Proteomes" id="UP000589620">
    <property type="component" value="Unassembled WGS sequence"/>
</dbReference>
<evidence type="ECO:0000313" key="2">
    <source>
        <dbReference type="EMBL" id="NYD73161.1"/>
    </source>
</evidence>
<organism evidence="2 3">
    <name type="scientific">Leifsonia soli</name>
    <dbReference type="NCBI Taxonomy" id="582665"/>
    <lineage>
        <taxon>Bacteria</taxon>
        <taxon>Bacillati</taxon>
        <taxon>Actinomycetota</taxon>
        <taxon>Actinomycetes</taxon>
        <taxon>Micrococcales</taxon>
        <taxon>Microbacteriaceae</taxon>
        <taxon>Leifsonia</taxon>
    </lineage>
</organism>
<protein>
    <submittedName>
        <fullName evidence="2">Lysyl-tRNA synthetase class 2</fullName>
        <ecNumber evidence="2">6.1.1.6</ecNumber>
    </submittedName>
</protein>